<reference evidence="2" key="1">
    <citation type="journal article" date="2013" name="Genome Announc.">
        <title>Draft Genome Sequence of Agarivorans albus Strain MKT 106T, an Agarolytic Marine Bacterium.</title>
        <authorList>
            <person name="Yasuike M."/>
            <person name="Nakamura Y."/>
            <person name="Kai W."/>
            <person name="Fujiwara A."/>
            <person name="Fukui Y."/>
            <person name="Satomi M."/>
            <person name="Sano M."/>
        </authorList>
    </citation>
    <scope>NUCLEOTIDE SEQUENCE [LARGE SCALE GENOMIC DNA]</scope>
</reference>
<dbReference type="PANTHER" id="PTHR37478:SF2">
    <property type="entry name" value="UPF0251 PROTEIN TK0562"/>
    <property type="match status" value="1"/>
</dbReference>
<sequence length="71" mass="7946">MNRLSQLEILPEEFEALRLADQLKMSQLEAATEMGVSRQTFGNIVSQARFKIATCLVEGKALVFADEESEL</sequence>
<accession>R9PTT5</accession>
<dbReference type="InterPro" id="IPR002852">
    <property type="entry name" value="UPF0251"/>
</dbReference>
<evidence type="ECO:0000313" key="3">
    <source>
        <dbReference type="Proteomes" id="UP000014461"/>
    </source>
</evidence>
<dbReference type="Pfam" id="PF02001">
    <property type="entry name" value="DUF134"/>
    <property type="match status" value="1"/>
</dbReference>
<gene>
    <name evidence="2" type="ORF">AALB_3061</name>
</gene>
<protein>
    <submittedName>
        <fullName evidence="2">Uncharacterized protein</fullName>
    </submittedName>
</protein>
<dbReference type="STRING" id="1331007.AALB_3061"/>
<dbReference type="InterPro" id="IPR036388">
    <property type="entry name" value="WH-like_DNA-bd_sf"/>
</dbReference>
<dbReference type="Gene3D" id="1.10.10.10">
    <property type="entry name" value="Winged helix-like DNA-binding domain superfamily/Winged helix DNA-binding domain"/>
    <property type="match status" value="1"/>
</dbReference>
<keyword evidence="3" id="KW-1185">Reference proteome</keyword>
<proteinExistence type="inferred from homology"/>
<dbReference type="PANTHER" id="PTHR37478">
    <property type="match status" value="1"/>
</dbReference>
<dbReference type="Proteomes" id="UP000014461">
    <property type="component" value="Unassembled WGS sequence"/>
</dbReference>
<comment type="caution">
    <text evidence="2">The sequence shown here is derived from an EMBL/GenBank/DDBJ whole genome shotgun (WGS) entry which is preliminary data.</text>
</comment>
<dbReference type="SUPFAM" id="SSF88659">
    <property type="entry name" value="Sigma3 and sigma4 domains of RNA polymerase sigma factors"/>
    <property type="match status" value="1"/>
</dbReference>
<evidence type="ECO:0000256" key="1">
    <source>
        <dbReference type="ARBA" id="ARBA00009350"/>
    </source>
</evidence>
<dbReference type="InterPro" id="IPR013324">
    <property type="entry name" value="RNA_pol_sigma_r3/r4-like"/>
</dbReference>
<evidence type="ECO:0000313" key="2">
    <source>
        <dbReference type="EMBL" id="GAD02981.1"/>
    </source>
</evidence>
<dbReference type="EMBL" id="BARX01000022">
    <property type="protein sequence ID" value="GAD02981.1"/>
    <property type="molecule type" value="Genomic_DNA"/>
</dbReference>
<dbReference type="AlphaFoldDB" id="R9PTT5"/>
<comment type="similarity">
    <text evidence="1">Belongs to the UPF0251 family.</text>
</comment>
<name>R9PTT5_AGAAL</name>
<organism evidence="2 3">
    <name type="scientific">Agarivorans albus MKT 106</name>
    <dbReference type="NCBI Taxonomy" id="1331007"/>
    <lineage>
        <taxon>Bacteria</taxon>
        <taxon>Pseudomonadati</taxon>
        <taxon>Pseudomonadota</taxon>
        <taxon>Gammaproteobacteria</taxon>
        <taxon>Alteromonadales</taxon>
        <taxon>Alteromonadaceae</taxon>
        <taxon>Agarivorans</taxon>
    </lineage>
</organism>